<proteinExistence type="predicted"/>
<evidence type="ECO:0000313" key="1">
    <source>
        <dbReference type="EMBL" id="CAK5119104.1"/>
    </source>
</evidence>
<gene>
    <name evidence="1" type="ORF">MENTE1834_LOCUS46429</name>
</gene>
<comment type="caution">
    <text evidence="1">The sequence shown here is derived from an EMBL/GenBank/DDBJ whole genome shotgun (WGS) entry which is preliminary data.</text>
</comment>
<protein>
    <submittedName>
        <fullName evidence="1">Uncharacterized protein</fullName>
    </submittedName>
</protein>
<dbReference type="Proteomes" id="UP001497535">
    <property type="component" value="Unassembled WGS sequence"/>
</dbReference>
<sequence>MLFNFLIIFILNLFVSSKVEKKNEIKCGISSLNNFSRFDYLVSKNKFIKNLFNLFYT</sequence>
<name>A0ACB1B262_MELEN</name>
<organism evidence="1 2">
    <name type="scientific">Meloidogyne enterolobii</name>
    <name type="common">Root-knot nematode worm</name>
    <name type="synonym">Meloidogyne mayaguensis</name>
    <dbReference type="NCBI Taxonomy" id="390850"/>
    <lineage>
        <taxon>Eukaryota</taxon>
        <taxon>Metazoa</taxon>
        <taxon>Ecdysozoa</taxon>
        <taxon>Nematoda</taxon>
        <taxon>Chromadorea</taxon>
        <taxon>Rhabditida</taxon>
        <taxon>Tylenchina</taxon>
        <taxon>Tylenchomorpha</taxon>
        <taxon>Tylenchoidea</taxon>
        <taxon>Meloidogynidae</taxon>
        <taxon>Meloidogyninae</taxon>
        <taxon>Meloidogyne</taxon>
    </lineage>
</organism>
<accession>A0ACB1B262</accession>
<evidence type="ECO:0000313" key="2">
    <source>
        <dbReference type="Proteomes" id="UP001497535"/>
    </source>
</evidence>
<keyword evidence="2" id="KW-1185">Reference proteome</keyword>
<dbReference type="EMBL" id="CAVMJV010000168">
    <property type="protein sequence ID" value="CAK5119104.1"/>
    <property type="molecule type" value="Genomic_DNA"/>
</dbReference>
<reference evidence="1" key="1">
    <citation type="submission" date="2023-11" db="EMBL/GenBank/DDBJ databases">
        <authorList>
            <person name="Poullet M."/>
        </authorList>
    </citation>
    <scope>NUCLEOTIDE SEQUENCE</scope>
    <source>
        <strain evidence="1">E1834</strain>
    </source>
</reference>